<organism evidence="1 2">
    <name type="scientific">Alkalicoccobacillus porphyridii</name>
    <dbReference type="NCBI Taxonomy" id="2597270"/>
    <lineage>
        <taxon>Bacteria</taxon>
        <taxon>Bacillati</taxon>
        <taxon>Bacillota</taxon>
        <taxon>Bacilli</taxon>
        <taxon>Bacillales</taxon>
        <taxon>Bacillaceae</taxon>
        <taxon>Alkalicoccobacillus</taxon>
    </lineage>
</organism>
<dbReference type="EMBL" id="VLXZ01000001">
    <property type="protein sequence ID" value="TSB48570.1"/>
    <property type="molecule type" value="Genomic_DNA"/>
</dbReference>
<evidence type="ECO:0000313" key="2">
    <source>
        <dbReference type="Proteomes" id="UP000318521"/>
    </source>
</evidence>
<keyword evidence="2" id="KW-1185">Reference proteome</keyword>
<evidence type="ECO:0008006" key="3">
    <source>
        <dbReference type="Google" id="ProtNLM"/>
    </source>
</evidence>
<protein>
    <recommendedName>
        <fullName evidence="3">Phosphotransferase</fullName>
    </recommendedName>
</protein>
<gene>
    <name evidence="1" type="ORF">FN960_03175</name>
</gene>
<dbReference type="AlphaFoldDB" id="A0A554A4E5"/>
<dbReference type="OrthoDB" id="9790678at2"/>
<proteinExistence type="predicted"/>
<dbReference type="InterPro" id="IPR011009">
    <property type="entry name" value="Kinase-like_dom_sf"/>
</dbReference>
<dbReference type="RefSeq" id="WP_143846914.1">
    <property type="nucleotide sequence ID" value="NZ_VLXZ01000001.1"/>
</dbReference>
<sequence length="337" mass="39576">MNILENARLIKKEHFNTPTEISQEKIERLICEKINSIELWIENRNSKIYKVKTDSLKNLIIKQNKTMNLNSFKSEYESLINLALIKSNNLSVPKAYGFISEDNLYMMDLVNGESIASLVDKKKTAELLEACRLAGKVISEIHSSWNCKIEYKNSIEEVFEDLKKIPKELTSKERKILDRSFLLIHNKGCPIGKVYKDFDPLNLYFFQGEISLIDPPESAMQNTLFWDLATFNIGLRKAFIKKGLFFNRTSVEECENIFLLEYKKNLNFADLNEKEFNVFLSILELQRIGELMIFQEKHKIKNKFLSKSSVYNIFAFKMLHYERRRVIRKLEKIISVK</sequence>
<comment type="caution">
    <text evidence="1">The sequence shown here is derived from an EMBL/GenBank/DDBJ whole genome shotgun (WGS) entry which is preliminary data.</text>
</comment>
<reference evidence="1 2" key="1">
    <citation type="submission" date="2019-07" db="EMBL/GenBank/DDBJ databases">
        <authorList>
            <person name="Park Y.J."/>
            <person name="Jeong S.E."/>
            <person name="Jung H.S."/>
        </authorList>
    </citation>
    <scope>NUCLEOTIDE SEQUENCE [LARGE SCALE GENOMIC DNA]</scope>
    <source>
        <strain evidence="2">P16(2019)</strain>
    </source>
</reference>
<dbReference type="SUPFAM" id="SSF56112">
    <property type="entry name" value="Protein kinase-like (PK-like)"/>
    <property type="match status" value="1"/>
</dbReference>
<accession>A0A554A4E5</accession>
<name>A0A554A4E5_9BACI</name>
<dbReference type="Proteomes" id="UP000318521">
    <property type="component" value="Unassembled WGS sequence"/>
</dbReference>
<evidence type="ECO:0000313" key="1">
    <source>
        <dbReference type="EMBL" id="TSB48570.1"/>
    </source>
</evidence>